<accession>A0A6G1HDM2</accession>
<reference evidence="2" key="1">
    <citation type="journal article" date="2020" name="Stud. Mycol.">
        <title>101 Dothideomycetes genomes: a test case for predicting lifestyles and emergence of pathogens.</title>
        <authorList>
            <person name="Haridas S."/>
            <person name="Albert R."/>
            <person name="Binder M."/>
            <person name="Bloem J."/>
            <person name="Labutti K."/>
            <person name="Salamov A."/>
            <person name="Andreopoulos B."/>
            <person name="Baker S."/>
            <person name="Barry K."/>
            <person name="Bills G."/>
            <person name="Bluhm B."/>
            <person name="Cannon C."/>
            <person name="Castanera R."/>
            <person name="Culley D."/>
            <person name="Daum C."/>
            <person name="Ezra D."/>
            <person name="Gonzalez J."/>
            <person name="Henrissat B."/>
            <person name="Kuo A."/>
            <person name="Liang C."/>
            <person name="Lipzen A."/>
            <person name="Lutzoni F."/>
            <person name="Magnuson J."/>
            <person name="Mondo S."/>
            <person name="Nolan M."/>
            <person name="Ohm R."/>
            <person name="Pangilinan J."/>
            <person name="Park H.-J."/>
            <person name="Ramirez L."/>
            <person name="Alfaro M."/>
            <person name="Sun H."/>
            <person name="Tritt A."/>
            <person name="Yoshinaga Y."/>
            <person name="Zwiers L.-H."/>
            <person name="Turgeon B."/>
            <person name="Goodwin S."/>
            <person name="Spatafora J."/>
            <person name="Crous P."/>
            <person name="Grigoriev I."/>
        </authorList>
    </citation>
    <scope>NUCLEOTIDE SEQUENCE</scope>
    <source>
        <strain evidence="2">CBS 113979</strain>
    </source>
</reference>
<gene>
    <name evidence="2" type="ORF">K402DRAFT_416655</name>
</gene>
<sequence length="103" mass="12168">MTKGQKLQWGYWGLDSRLQPDEGAPDEAIPADSSARPDTWPWERSRSGRILCHYLWERAESVVVTESGRALARRRLHVYMLSVSKRRFRHSEKEKQKEEEKEI</sequence>
<organism evidence="2 3">
    <name type="scientific">Aulographum hederae CBS 113979</name>
    <dbReference type="NCBI Taxonomy" id="1176131"/>
    <lineage>
        <taxon>Eukaryota</taxon>
        <taxon>Fungi</taxon>
        <taxon>Dikarya</taxon>
        <taxon>Ascomycota</taxon>
        <taxon>Pezizomycotina</taxon>
        <taxon>Dothideomycetes</taxon>
        <taxon>Pleosporomycetidae</taxon>
        <taxon>Aulographales</taxon>
        <taxon>Aulographaceae</taxon>
    </lineage>
</organism>
<name>A0A6G1HDM2_9PEZI</name>
<dbReference type="EMBL" id="ML977139">
    <property type="protein sequence ID" value="KAF1991336.1"/>
    <property type="molecule type" value="Genomic_DNA"/>
</dbReference>
<dbReference type="Proteomes" id="UP000800041">
    <property type="component" value="Unassembled WGS sequence"/>
</dbReference>
<evidence type="ECO:0000313" key="3">
    <source>
        <dbReference type="Proteomes" id="UP000800041"/>
    </source>
</evidence>
<evidence type="ECO:0000256" key="1">
    <source>
        <dbReference type="SAM" id="MobiDB-lite"/>
    </source>
</evidence>
<keyword evidence="3" id="KW-1185">Reference proteome</keyword>
<proteinExistence type="predicted"/>
<evidence type="ECO:0000313" key="2">
    <source>
        <dbReference type="EMBL" id="KAF1991336.1"/>
    </source>
</evidence>
<protein>
    <submittedName>
        <fullName evidence="2">Uncharacterized protein</fullName>
    </submittedName>
</protein>
<feature type="region of interest" description="Disordered" evidence="1">
    <location>
        <begin position="18"/>
        <end position="40"/>
    </location>
</feature>
<dbReference type="AlphaFoldDB" id="A0A6G1HDM2"/>